<dbReference type="Gene3D" id="3.40.50.880">
    <property type="match status" value="1"/>
</dbReference>
<name>A0AAW9KQH3_CLOPF</name>
<keyword evidence="2" id="KW-0808">Transferase</keyword>
<dbReference type="InterPro" id="IPR033752">
    <property type="entry name" value="MetA_family"/>
</dbReference>
<evidence type="ECO:0000256" key="2">
    <source>
        <dbReference type="ARBA" id="ARBA00022679"/>
    </source>
</evidence>
<evidence type="ECO:0000313" key="4">
    <source>
        <dbReference type="EMBL" id="MDZ7543395.1"/>
    </source>
</evidence>
<dbReference type="InterPro" id="IPR029062">
    <property type="entry name" value="Class_I_gatase-like"/>
</dbReference>
<dbReference type="SUPFAM" id="SSF52317">
    <property type="entry name" value="Class I glutamine amidotransferase-like"/>
    <property type="match status" value="1"/>
</dbReference>
<gene>
    <name evidence="4" type="ORF">GNF83_19895</name>
</gene>
<dbReference type="GO" id="GO:0008652">
    <property type="term" value="P:amino acid biosynthetic process"/>
    <property type="evidence" value="ECO:0007669"/>
    <property type="project" value="UniProtKB-KW"/>
</dbReference>
<proteinExistence type="predicted"/>
<organism evidence="4 5">
    <name type="scientific">Clostridium perfringens</name>
    <dbReference type="NCBI Taxonomy" id="1502"/>
    <lineage>
        <taxon>Bacteria</taxon>
        <taxon>Bacillati</taxon>
        <taxon>Bacillota</taxon>
        <taxon>Clostridia</taxon>
        <taxon>Eubacteriales</taxon>
        <taxon>Clostridiaceae</taxon>
        <taxon>Clostridium</taxon>
    </lineage>
</organism>
<comment type="caution">
    <text evidence="4">The sequence shown here is derived from an EMBL/GenBank/DDBJ whole genome shotgun (WGS) entry which is preliminary data.</text>
</comment>
<evidence type="ECO:0000313" key="5">
    <source>
        <dbReference type="Proteomes" id="UP001288944"/>
    </source>
</evidence>
<keyword evidence="1" id="KW-0028">Amino-acid biosynthesis</keyword>
<dbReference type="PANTHER" id="PTHR20919:SF0">
    <property type="entry name" value="HOMOSERINE O-SUCCINYLTRANSFERASE"/>
    <property type="match status" value="1"/>
</dbReference>
<evidence type="ECO:0000256" key="3">
    <source>
        <dbReference type="ARBA" id="ARBA00023315"/>
    </source>
</evidence>
<dbReference type="EMBL" id="WNUR01001140">
    <property type="protein sequence ID" value="MDZ7543395.1"/>
    <property type="molecule type" value="Genomic_DNA"/>
</dbReference>
<dbReference type="GO" id="GO:0008899">
    <property type="term" value="F:homoserine O-succinyltransferase activity"/>
    <property type="evidence" value="ECO:0007669"/>
    <property type="project" value="TreeGrafter"/>
</dbReference>
<reference evidence="4" key="1">
    <citation type="submission" date="2019-11" db="EMBL/GenBank/DDBJ databases">
        <title>Characterization of Clostridium perfringens isolates from swine manure treated agricultural soils.</title>
        <authorList>
            <person name="Wushke S.T."/>
        </authorList>
    </citation>
    <scope>NUCLEOTIDE SEQUENCE</scope>
    <source>
        <strain evidence="4">X62</strain>
    </source>
</reference>
<evidence type="ECO:0000256" key="1">
    <source>
        <dbReference type="ARBA" id="ARBA00022605"/>
    </source>
</evidence>
<keyword evidence="3" id="KW-0012">Acyltransferase</keyword>
<protein>
    <submittedName>
        <fullName evidence="4">Homoserine O-succinyltransferase</fullName>
    </submittedName>
</protein>
<feature type="non-terminal residue" evidence="4">
    <location>
        <position position="44"/>
    </location>
</feature>
<dbReference type="Proteomes" id="UP001288944">
    <property type="component" value="Unassembled WGS sequence"/>
</dbReference>
<dbReference type="AlphaFoldDB" id="A0AAW9KQH3"/>
<accession>A0AAW9KQH3</accession>
<dbReference type="Pfam" id="PF04204">
    <property type="entry name" value="HTS"/>
    <property type="match status" value="1"/>
</dbReference>
<dbReference type="PANTHER" id="PTHR20919">
    <property type="entry name" value="HOMOSERINE O-SUCCINYLTRANSFERASE"/>
    <property type="match status" value="1"/>
</dbReference>
<sequence length="44" mass="5166">MPIKIPDTLPAKEILTQENIFVMLESRAYKQDIRPLRIVILNLM</sequence>